<accession>A0ABD1MB60</accession>
<protein>
    <submittedName>
        <fullName evidence="1">Uncharacterized protein</fullName>
    </submittedName>
</protein>
<comment type="caution">
    <text evidence="1">The sequence shown here is derived from an EMBL/GenBank/DDBJ whole genome shotgun (WGS) entry which is preliminary data.</text>
</comment>
<dbReference type="EMBL" id="JBGMDY010000005">
    <property type="protein sequence ID" value="KAL2333019.1"/>
    <property type="molecule type" value="Genomic_DNA"/>
</dbReference>
<reference evidence="1 2" key="1">
    <citation type="submission" date="2024-08" db="EMBL/GenBank/DDBJ databases">
        <title>Insights into the chromosomal genome structure of Flemingia macrophylla.</title>
        <authorList>
            <person name="Ding Y."/>
            <person name="Zhao Y."/>
            <person name="Bi W."/>
            <person name="Wu M."/>
            <person name="Zhao G."/>
            <person name="Gong Y."/>
            <person name="Li W."/>
            <person name="Zhang P."/>
        </authorList>
    </citation>
    <scope>NUCLEOTIDE SEQUENCE [LARGE SCALE GENOMIC DNA]</scope>
    <source>
        <strain evidence="1">DYQJB</strain>
        <tissue evidence="1">Leaf</tissue>
    </source>
</reference>
<gene>
    <name evidence="1" type="ORF">Fmac_014232</name>
</gene>
<name>A0ABD1MB60_9FABA</name>
<dbReference type="PANTHER" id="PTHR22731:SF3">
    <property type="entry name" value="RIBONUCLEASES P_MRP PROTEIN SUBUNIT POP1"/>
    <property type="match status" value="1"/>
</dbReference>
<organism evidence="1 2">
    <name type="scientific">Flemingia macrophylla</name>
    <dbReference type="NCBI Taxonomy" id="520843"/>
    <lineage>
        <taxon>Eukaryota</taxon>
        <taxon>Viridiplantae</taxon>
        <taxon>Streptophyta</taxon>
        <taxon>Embryophyta</taxon>
        <taxon>Tracheophyta</taxon>
        <taxon>Spermatophyta</taxon>
        <taxon>Magnoliopsida</taxon>
        <taxon>eudicotyledons</taxon>
        <taxon>Gunneridae</taxon>
        <taxon>Pentapetalae</taxon>
        <taxon>rosids</taxon>
        <taxon>fabids</taxon>
        <taxon>Fabales</taxon>
        <taxon>Fabaceae</taxon>
        <taxon>Papilionoideae</taxon>
        <taxon>50 kb inversion clade</taxon>
        <taxon>NPAAA clade</taxon>
        <taxon>indigoferoid/millettioid clade</taxon>
        <taxon>Phaseoleae</taxon>
        <taxon>Flemingia</taxon>
    </lineage>
</organism>
<dbReference type="Proteomes" id="UP001603857">
    <property type="component" value="Unassembled WGS sequence"/>
</dbReference>
<dbReference type="AlphaFoldDB" id="A0ABD1MB60"/>
<dbReference type="InterPro" id="IPR039182">
    <property type="entry name" value="Pop1"/>
</dbReference>
<evidence type="ECO:0000313" key="2">
    <source>
        <dbReference type="Proteomes" id="UP001603857"/>
    </source>
</evidence>
<sequence>MLCMLFAVQRKVKEGLQMSQSAMQLYFKEHCAGIWGMQIPDDSIASKSHRWPIGFVKTASVQGSKKLVAEGFREAVLLSHLREEQRKEMPMEHWRRKIYVLVRNLISTACRLALASIVLEYQENDIGFL</sequence>
<dbReference type="PANTHER" id="PTHR22731">
    <property type="entry name" value="RIBONUCLEASES P/MRP PROTEIN SUBUNIT POP1"/>
    <property type="match status" value="1"/>
</dbReference>
<evidence type="ECO:0000313" key="1">
    <source>
        <dbReference type="EMBL" id="KAL2333019.1"/>
    </source>
</evidence>
<keyword evidence="2" id="KW-1185">Reference proteome</keyword>
<proteinExistence type="predicted"/>